<keyword evidence="2" id="KW-1185">Reference proteome</keyword>
<protein>
    <submittedName>
        <fullName evidence="1">Uncharacterized protein</fullName>
    </submittedName>
</protein>
<name>A0A8J8GAW7_9FLAO</name>
<evidence type="ECO:0000313" key="2">
    <source>
        <dbReference type="Proteomes" id="UP000610746"/>
    </source>
</evidence>
<gene>
    <name evidence="1" type="ORF">HNQ03_002264</name>
</gene>
<accession>A0A8J8GAW7</accession>
<dbReference type="AlphaFoldDB" id="A0A8J8GAW7"/>
<proteinExistence type="predicted"/>
<sequence>MLSLVLFVQFNISAQDVIIGSKPGTYNIGGSASIAAVAKLTNPANFGPNGIYSPYTISTTTITAPITEAKINAAGVKIYWSGYEQNASYTAAEITELTNWISNGGTVIAGCDSNNFSPVCSILGLTVNSGNSSAGTSTFNSSFSSCFPPITGGINNGGGAFSSFSTPLPAGLQVVTNAATEIVVSTPTNIGKPSTVLGNRIFATSDVNMFTADSNCCISPGSTVTTNNDFFLMGAISNLASLALTNSFCVCRNLPSTVAGVDTKHGITLLKRAGESISSPDNWPMVRKSAHTALESNTKGLVISRMTTNQVNQIASPQDGMMVYDTTLNCLKLYDGTTWSCFNTPTCP</sequence>
<dbReference type="EMBL" id="JABSNO010000017">
    <property type="protein sequence ID" value="NRS93177.1"/>
    <property type="molecule type" value="Genomic_DNA"/>
</dbReference>
<reference evidence="1" key="1">
    <citation type="submission" date="2020-05" db="EMBL/GenBank/DDBJ databases">
        <title>Genomic Encyclopedia of Type Strains, Phase IV (KMG-V): Genome sequencing to study the core and pangenomes of soil and plant-associated prokaryotes.</title>
        <authorList>
            <person name="Whitman W."/>
        </authorList>
    </citation>
    <scope>NUCLEOTIDE SEQUENCE</scope>
    <source>
        <strain evidence="1">16F</strain>
    </source>
</reference>
<dbReference type="Proteomes" id="UP000610746">
    <property type="component" value="Unassembled WGS sequence"/>
</dbReference>
<evidence type="ECO:0000313" key="1">
    <source>
        <dbReference type="EMBL" id="NRS93177.1"/>
    </source>
</evidence>
<organism evidence="1 2">
    <name type="scientific">Frigoriflavimonas asaccharolytica</name>
    <dbReference type="NCBI Taxonomy" id="2735899"/>
    <lineage>
        <taxon>Bacteria</taxon>
        <taxon>Pseudomonadati</taxon>
        <taxon>Bacteroidota</taxon>
        <taxon>Flavobacteriia</taxon>
        <taxon>Flavobacteriales</taxon>
        <taxon>Weeksellaceae</taxon>
        <taxon>Frigoriflavimonas</taxon>
    </lineage>
</organism>
<dbReference type="RefSeq" id="WP_173779754.1">
    <property type="nucleotide sequence ID" value="NZ_JABSNO010000017.1"/>
</dbReference>
<comment type="caution">
    <text evidence="1">The sequence shown here is derived from an EMBL/GenBank/DDBJ whole genome shotgun (WGS) entry which is preliminary data.</text>
</comment>